<gene>
    <name evidence="2" type="ORF">EMPS_03245</name>
</gene>
<comment type="caution">
    <text evidence="2">The sequence shown here is derived from an EMBL/GenBank/DDBJ whole genome shotgun (WGS) entry which is preliminary data.</text>
</comment>
<sequence length="372" mass="38658">MTSGNSKRADTVYVTMTEYRYIPVAVNLPAMMSGSAPILQATQGTVNNVNLLSAFAPTKESIANSMPVQPVLSMNRGPLPISPYEPGYHDDEQVTPRAPYSDLIISASVESVVPSQVPILIPASIASLVVDNPTSSASAASPIPIQVPAPSRNANSASELVPPSLANPAPANPTQAASPVASSAPTRPIQAAPQPPQPSSSLLPAPITASATISVPSDTSLAPALPGPPSEYTSTNIPFLLPTSLLSTWPSFMISSEAPTSSVVSHTQSSIASTTLSLHSSDKTSVTLSDTRKKSPTTAEPTGPTSASEDITETFTSTATITSTVAGEATTSPTTTSSCLSIRVHKQLSALIWFQASISMFRLIYDLRMVFE</sequence>
<feature type="compositionally biased region" description="Low complexity" evidence="1">
    <location>
        <begin position="166"/>
        <end position="179"/>
    </location>
</feature>
<name>A0A9P3H6F2_9FUNG</name>
<feature type="compositionally biased region" description="Polar residues" evidence="1">
    <location>
        <begin position="296"/>
        <end position="309"/>
    </location>
</feature>
<reference evidence="2" key="1">
    <citation type="submission" date="2021-11" db="EMBL/GenBank/DDBJ databases">
        <authorList>
            <person name="Herlambang A."/>
            <person name="Guo Y."/>
            <person name="Takashima Y."/>
            <person name="Nishizawa T."/>
        </authorList>
    </citation>
    <scope>NUCLEOTIDE SEQUENCE</scope>
    <source>
        <strain evidence="2">E1425</strain>
    </source>
</reference>
<evidence type="ECO:0000313" key="3">
    <source>
        <dbReference type="Proteomes" id="UP000827284"/>
    </source>
</evidence>
<organism evidence="2 3">
    <name type="scientific">Entomortierella parvispora</name>
    <dbReference type="NCBI Taxonomy" id="205924"/>
    <lineage>
        <taxon>Eukaryota</taxon>
        <taxon>Fungi</taxon>
        <taxon>Fungi incertae sedis</taxon>
        <taxon>Mucoromycota</taxon>
        <taxon>Mortierellomycotina</taxon>
        <taxon>Mortierellomycetes</taxon>
        <taxon>Mortierellales</taxon>
        <taxon>Mortierellaceae</taxon>
        <taxon>Entomortierella</taxon>
    </lineage>
</organism>
<accession>A0A9P3H6F2</accession>
<dbReference type="AlphaFoldDB" id="A0A9P3H6F2"/>
<proteinExistence type="predicted"/>
<evidence type="ECO:0000313" key="2">
    <source>
        <dbReference type="EMBL" id="GJJ70895.1"/>
    </source>
</evidence>
<feature type="region of interest" description="Disordered" evidence="1">
    <location>
        <begin position="282"/>
        <end position="313"/>
    </location>
</feature>
<dbReference type="EMBL" id="BQFW01000004">
    <property type="protein sequence ID" value="GJJ70895.1"/>
    <property type="molecule type" value="Genomic_DNA"/>
</dbReference>
<dbReference type="Proteomes" id="UP000827284">
    <property type="component" value="Unassembled WGS sequence"/>
</dbReference>
<reference evidence="2" key="2">
    <citation type="journal article" date="2022" name="Microbiol. Resour. Announc.">
        <title>Whole-Genome Sequence of Entomortierella parvispora E1425, a Mucoromycotan Fungus Associated with Burkholderiaceae-Related Endosymbiotic Bacteria.</title>
        <authorList>
            <person name="Herlambang A."/>
            <person name="Guo Y."/>
            <person name="Takashima Y."/>
            <person name="Narisawa K."/>
            <person name="Ohta H."/>
            <person name="Nishizawa T."/>
        </authorList>
    </citation>
    <scope>NUCLEOTIDE SEQUENCE</scope>
    <source>
        <strain evidence="2">E1425</strain>
    </source>
</reference>
<feature type="region of interest" description="Disordered" evidence="1">
    <location>
        <begin position="150"/>
        <end position="204"/>
    </location>
</feature>
<protein>
    <submittedName>
        <fullName evidence="2">Uncharacterized protein</fullName>
    </submittedName>
</protein>
<evidence type="ECO:0000256" key="1">
    <source>
        <dbReference type="SAM" id="MobiDB-lite"/>
    </source>
</evidence>
<keyword evidence="3" id="KW-1185">Reference proteome</keyword>